<evidence type="ECO:0000256" key="2">
    <source>
        <dbReference type="ARBA" id="ARBA00022617"/>
    </source>
</evidence>
<evidence type="ECO:0000313" key="9">
    <source>
        <dbReference type="EMBL" id="PUE05732.1"/>
    </source>
</evidence>
<dbReference type="InterPro" id="IPR036909">
    <property type="entry name" value="Cyt_c-like_dom_sf"/>
</dbReference>
<evidence type="ECO:0000256" key="7">
    <source>
        <dbReference type="SAM" id="SignalP"/>
    </source>
</evidence>
<organism evidence="9 10">
    <name type="scientific">Candidatus Sedimenticola endophacoides</name>
    <dbReference type="NCBI Taxonomy" id="2548426"/>
    <lineage>
        <taxon>Bacteria</taxon>
        <taxon>Pseudomonadati</taxon>
        <taxon>Pseudomonadota</taxon>
        <taxon>Gammaproteobacteria</taxon>
        <taxon>Chromatiales</taxon>
        <taxon>Sedimenticolaceae</taxon>
        <taxon>Sedimenticola</taxon>
    </lineage>
</organism>
<dbReference type="Gene3D" id="1.10.760.10">
    <property type="entry name" value="Cytochrome c-like domain"/>
    <property type="match status" value="1"/>
</dbReference>
<evidence type="ECO:0000256" key="6">
    <source>
        <dbReference type="PROSITE-ProRule" id="PRU00433"/>
    </source>
</evidence>
<feature type="signal peptide" evidence="7">
    <location>
        <begin position="1"/>
        <end position="25"/>
    </location>
</feature>
<dbReference type="InterPro" id="IPR009056">
    <property type="entry name" value="Cyt_c-like_dom"/>
</dbReference>
<name>A0A657Q0D4_9GAMM</name>
<dbReference type="GO" id="GO:0009055">
    <property type="term" value="F:electron transfer activity"/>
    <property type="evidence" value="ECO:0007669"/>
    <property type="project" value="InterPro"/>
</dbReference>
<keyword evidence="5 6" id="KW-0408">Iron</keyword>
<dbReference type="PANTHER" id="PTHR33751:SF9">
    <property type="entry name" value="CYTOCHROME C4"/>
    <property type="match status" value="1"/>
</dbReference>
<feature type="domain" description="Cytochrome c" evidence="8">
    <location>
        <begin position="23"/>
        <end position="106"/>
    </location>
</feature>
<dbReference type="AlphaFoldDB" id="A0A657Q0D4"/>
<evidence type="ECO:0000256" key="5">
    <source>
        <dbReference type="ARBA" id="ARBA00023004"/>
    </source>
</evidence>
<evidence type="ECO:0000256" key="1">
    <source>
        <dbReference type="ARBA" id="ARBA00022448"/>
    </source>
</evidence>
<dbReference type="EMBL" id="PQCO01000037">
    <property type="protein sequence ID" value="PUE05732.1"/>
    <property type="molecule type" value="Genomic_DNA"/>
</dbReference>
<keyword evidence="4" id="KW-0249">Electron transport</keyword>
<dbReference type="PANTHER" id="PTHR33751">
    <property type="entry name" value="CBB3-TYPE CYTOCHROME C OXIDASE SUBUNIT FIXP"/>
    <property type="match status" value="1"/>
</dbReference>
<keyword evidence="7" id="KW-0732">Signal</keyword>
<dbReference type="Proteomes" id="UP000250928">
    <property type="component" value="Unassembled WGS sequence"/>
</dbReference>
<protein>
    <submittedName>
        <fullName evidence="9">Cytochrome C</fullName>
    </submittedName>
</protein>
<dbReference type="PROSITE" id="PS51007">
    <property type="entry name" value="CYTC"/>
    <property type="match status" value="1"/>
</dbReference>
<evidence type="ECO:0000259" key="8">
    <source>
        <dbReference type="PROSITE" id="PS51007"/>
    </source>
</evidence>
<comment type="caution">
    <text evidence="9">The sequence shown here is derived from an EMBL/GenBank/DDBJ whole genome shotgun (WGS) entry which is preliminary data.</text>
</comment>
<dbReference type="GO" id="GO:0020037">
    <property type="term" value="F:heme binding"/>
    <property type="evidence" value="ECO:0007669"/>
    <property type="project" value="InterPro"/>
</dbReference>
<keyword evidence="2 6" id="KW-0349">Heme</keyword>
<dbReference type="InterPro" id="IPR050597">
    <property type="entry name" value="Cytochrome_c_Oxidase_Subunit"/>
</dbReference>
<evidence type="ECO:0000256" key="3">
    <source>
        <dbReference type="ARBA" id="ARBA00022723"/>
    </source>
</evidence>
<feature type="chain" id="PRO_5030148155" evidence="7">
    <location>
        <begin position="26"/>
        <end position="106"/>
    </location>
</feature>
<evidence type="ECO:0000256" key="4">
    <source>
        <dbReference type="ARBA" id="ARBA00022982"/>
    </source>
</evidence>
<proteinExistence type="predicted"/>
<keyword evidence="3 6" id="KW-0479">Metal-binding</keyword>
<evidence type="ECO:0000313" key="10">
    <source>
        <dbReference type="Proteomes" id="UP000250928"/>
    </source>
</evidence>
<dbReference type="SUPFAM" id="SSF46626">
    <property type="entry name" value="Cytochrome c"/>
    <property type="match status" value="1"/>
</dbReference>
<accession>A0A657Q0D4</accession>
<reference evidence="9 10" key="1">
    <citation type="submission" date="2018-01" db="EMBL/GenBank/DDBJ databases">
        <title>Novel co-symbiosis in the lucinid bivalve Phacoides pectinatus.</title>
        <authorList>
            <person name="Lim S.J."/>
            <person name="Davis B.G."/>
            <person name="Gill D.E."/>
            <person name="Engel A.S."/>
            <person name="Anderson L.C."/>
            <person name="Campbell B.J."/>
        </authorList>
    </citation>
    <scope>NUCLEOTIDE SEQUENCE [LARGE SCALE GENOMIC DNA]</scope>
    <source>
        <strain evidence="9">N3_P5</strain>
    </source>
</reference>
<sequence length="106" mass="11158">MLKRIAVSLAAAAALTLGVSGAVAAADGAELYKTKTCWSCHGKDAKTPIMPVYPRLAGQSAEYTFNQLKDIKSGARANGQSAAMKGVMGLVNEEEMRVIADWLATQ</sequence>
<gene>
    <name evidence="9" type="ORF">C3L24_00405</name>
</gene>
<dbReference type="GO" id="GO:0046872">
    <property type="term" value="F:metal ion binding"/>
    <property type="evidence" value="ECO:0007669"/>
    <property type="project" value="UniProtKB-KW"/>
</dbReference>
<dbReference type="Pfam" id="PF00034">
    <property type="entry name" value="Cytochrom_C"/>
    <property type="match status" value="1"/>
</dbReference>
<keyword evidence="1" id="KW-0813">Transport</keyword>